<proteinExistence type="predicted"/>
<dbReference type="AlphaFoldDB" id="A0A845D9T6"/>
<sequence length="100" mass="11833">MEKKHSFLICIYNQDTILKTAEIMIGCASQRKKCYNGIVKEFFLKQFDIVPEDWNLEIVEHIRAIRVYEGKYSILNPTKEELLLMLDVCKESLKEKYANK</sequence>
<organism evidence="1 2">
    <name type="scientific">Candidatus Spechtbacteria bacterium SB0662_bin_43</name>
    <dbReference type="NCBI Taxonomy" id="2604897"/>
    <lineage>
        <taxon>Bacteria</taxon>
        <taxon>Candidatus Spechtiibacteriota</taxon>
    </lineage>
</organism>
<accession>A0A845D9T6</accession>
<protein>
    <submittedName>
        <fullName evidence="1">Uncharacterized protein</fullName>
    </submittedName>
</protein>
<reference evidence="1 2" key="1">
    <citation type="submission" date="2019-09" db="EMBL/GenBank/DDBJ databases">
        <title>Characterisation of the sponge microbiome using genome-centric metagenomics.</title>
        <authorList>
            <person name="Engelberts J.P."/>
            <person name="Robbins S.J."/>
            <person name="De Goeij J.M."/>
            <person name="Aranda M."/>
            <person name="Bell S.C."/>
            <person name="Webster N.S."/>
        </authorList>
    </citation>
    <scope>NUCLEOTIDE SEQUENCE [LARGE SCALE GENOMIC DNA]</scope>
    <source>
        <strain evidence="1">SB0662_bin_43</strain>
    </source>
</reference>
<comment type="caution">
    <text evidence="1">The sequence shown here is derived from an EMBL/GenBank/DDBJ whole genome shotgun (WGS) entry which is preliminary data.</text>
</comment>
<evidence type="ECO:0000313" key="2">
    <source>
        <dbReference type="Proteomes" id="UP000449092"/>
    </source>
</evidence>
<name>A0A845D9T6_9BACT</name>
<gene>
    <name evidence="1" type="ORF">F4X82_01880</name>
</gene>
<evidence type="ECO:0000313" key="1">
    <source>
        <dbReference type="EMBL" id="MYE38252.1"/>
    </source>
</evidence>
<dbReference type="Proteomes" id="UP000449092">
    <property type="component" value="Unassembled WGS sequence"/>
</dbReference>
<dbReference type="EMBL" id="VXOY01000014">
    <property type="protein sequence ID" value="MYE38252.1"/>
    <property type="molecule type" value="Genomic_DNA"/>
</dbReference>